<protein>
    <submittedName>
        <fullName evidence="2">Uncharacterized protein</fullName>
    </submittedName>
</protein>
<evidence type="ECO:0000256" key="1">
    <source>
        <dbReference type="SAM" id="Phobius"/>
    </source>
</evidence>
<feature type="transmembrane region" description="Helical" evidence="1">
    <location>
        <begin position="81"/>
        <end position="99"/>
    </location>
</feature>
<proteinExistence type="predicted"/>
<keyword evidence="1" id="KW-1133">Transmembrane helix</keyword>
<feature type="transmembrane region" description="Helical" evidence="1">
    <location>
        <begin position="20"/>
        <end position="45"/>
    </location>
</feature>
<keyword evidence="1" id="KW-0812">Transmembrane</keyword>
<comment type="caution">
    <text evidence="2">The sequence shown here is derived from an EMBL/GenBank/DDBJ whole genome shotgun (WGS) entry which is preliminary data.</text>
</comment>
<dbReference type="AlphaFoldDB" id="A0AA39J766"/>
<evidence type="ECO:0000313" key="3">
    <source>
        <dbReference type="Proteomes" id="UP001175226"/>
    </source>
</evidence>
<dbReference type="EMBL" id="JAUEPT010000062">
    <property type="protein sequence ID" value="KAK0435508.1"/>
    <property type="molecule type" value="Genomic_DNA"/>
</dbReference>
<gene>
    <name evidence="2" type="ORF">EV421DRAFT_1740165</name>
</gene>
<reference evidence="2" key="1">
    <citation type="submission" date="2023-06" db="EMBL/GenBank/DDBJ databases">
        <authorList>
            <consortium name="Lawrence Berkeley National Laboratory"/>
            <person name="Ahrendt S."/>
            <person name="Sahu N."/>
            <person name="Indic B."/>
            <person name="Wong-Bajracharya J."/>
            <person name="Merenyi Z."/>
            <person name="Ke H.-M."/>
            <person name="Monk M."/>
            <person name="Kocsube S."/>
            <person name="Drula E."/>
            <person name="Lipzen A."/>
            <person name="Balint B."/>
            <person name="Henrissat B."/>
            <person name="Andreopoulos B."/>
            <person name="Martin F.M."/>
            <person name="Harder C.B."/>
            <person name="Rigling D."/>
            <person name="Ford K.L."/>
            <person name="Foster G.D."/>
            <person name="Pangilinan J."/>
            <person name="Papanicolaou A."/>
            <person name="Barry K."/>
            <person name="LaButti K."/>
            <person name="Viragh M."/>
            <person name="Koriabine M."/>
            <person name="Yan M."/>
            <person name="Riley R."/>
            <person name="Champramary S."/>
            <person name="Plett K.L."/>
            <person name="Tsai I.J."/>
            <person name="Slot J."/>
            <person name="Sipos G."/>
            <person name="Plett J."/>
            <person name="Nagy L.G."/>
            <person name="Grigoriev I.V."/>
        </authorList>
    </citation>
    <scope>NUCLEOTIDE SEQUENCE</scope>
    <source>
        <strain evidence="2">FPL87.14</strain>
    </source>
</reference>
<accession>A0AA39J766</accession>
<evidence type="ECO:0000313" key="2">
    <source>
        <dbReference type="EMBL" id="KAK0435508.1"/>
    </source>
</evidence>
<keyword evidence="1" id="KW-0472">Membrane</keyword>
<feature type="transmembrane region" description="Helical" evidence="1">
    <location>
        <begin position="51"/>
        <end position="69"/>
    </location>
</feature>
<keyword evidence="3" id="KW-1185">Reference proteome</keyword>
<name>A0AA39J766_9AGAR</name>
<dbReference type="Proteomes" id="UP001175226">
    <property type="component" value="Unassembled WGS sequence"/>
</dbReference>
<organism evidence="2 3">
    <name type="scientific">Armillaria borealis</name>
    <dbReference type="NCBI Taxonomy" id="47425"/>
    <lineage>
        <taxon>Eukaryota</taxon>
        <taxon>Fungi</taxon>
        <taxon>Dikarya</taxon>
        <taxon>Basidiomycota</taxon>
        <taxon>Agaricomycotina</taxon>
        <taxon>Agaricomycetes</taxon>
        <taxon>Agaricomycetidae</taxon>
        <taxon>Agaricales</taxon>
        <taxon>Marasmiineae</taxon>
        <taxon>Physalacriaceae</taxon>
        <taxon>Armillaria</taxon>
    </lineage>
</organism>
<sequence length="169" mass="18626">MTPESAVILGNSLAFVSRHLLITALFLLLLFLIATVFVFVGIFFALTSSSVFSIAQCCFPFSLGFSGIGIRTLPPLPFDNLPRCFLTTEIIFVGLYLLLTHVDPFACCHFQEILEFDTQGPAIKPDMVSENNSSTCKKELTQALGTAKLFKFDKDLLGTHTNHTLEEGK</sequence>